<proteinExistence type="predicted"/>
<dbReference type="InterPro" id="IPR002104">
    <property type="entry name" value="Integrase_catalytic"/>
</dbReference>
<name>A0AAU7YZP2_9BACT</name>
<dbReference type="EMBL" id="CP132938">
    <property type="protein sequence ID" value="XCB22138.1"/>
    <property type="molecule type" value="Genomic_DNA"/>
</dbReference>
<dbReference type="Gene3D" id="1.10.443.10">
    <property type="entry name" value="Intergrase catalytic core"/>
    <property type="match status" value="1"/>
</dbReference>
<evidence type="ECO:0000313" key="3">
    <source>
        <dbReference type="EMBL" id="XCB22138.1"/>
    </source>
</evidence>
<reference evidence="3" key="2">
    <citation type="journal article" date="2024" name="Environ. Microbiol.">
        <title>Genome analysis and description of Tunturibacter gen. nov. expands the diversity of Terriglobia in tundra soils.</title>
        <authorList>
            <person name="Messyasz A."/>
            <person name="Mannisto M.K."/>
            <person name="Kerkhof L.J."/>
            <person name="Haggblom M.M."/>
        </authorList>
    </citation>
    <scope>NUCLEOTIDE SEQUENCE</scope>
    <source>
        <strain evidence="3">M8UP39</strain>
    </source>
</reference>
<dbReference type="PANTHER" id="PTHR30349:SF64">
    <property type="entry name" value="PROPHAGE INTEGRASE INTD-RELATED"/>
    <property type="match status" value="1"/>
</dbReference>
<dbReference type="KEGG" id="tgi:RBB81_21580"/>
<dbReference type="GO" id="GO:0003677">
    <property type="term" value="F:DNA binding"/>
    <property type="evidence" value="ECO:0007669"/>
    <property type="project" value="InterPro"/>
</dbReference>
<dbReference type="InterPro" id="IPR011010">
    <property type="entry name" value="DNA_brk_join_enz"/>
</dbReference>
<accession>A0AAU7YZP2</accession>
<dbReference type="AlphaFoldDB" id="A0AAU7YZP2"/>
<sequence length="323" mass="37236">MKLSEGIGHYVLFKRAAGLKYQTEESTLLGFLVLLGDVQLSEVMTQDVLTFLNSQPSVTFSWRRKYRLLMYFFEYWAVREAMPTLLMPNPRPKVRQTFVPHIYSREHIHSLLKATFKSQKRYSCLISPQTFRTLILLLYGTGATVGEALGLGLTDMDLKTGMLTIHNNRSDRSRRIPICSDLQNAIRGYVAWRSSLQIHCDRLFVKNDGYALITTSLIINFRKLRKIACITRHDGSKSQPTMQDLRPTFAVHRITSWIRNGADLNRMLPALAVYMGHAGLASTQKYLLMTPERFRRELNKLSPMPGKERWREDKVLMTFLASL</sequence>
<organism evidence="3">
    <name type="scientific">Tunturiibacter gelidiferens</name>
    <dbReference type="NCBI Taxonomy" id="3069689"/>
    <lineage>
        <taxon>Bacteria</taxon>
        <taxon>Pseudomonadati</taxon>
        <taxon>Acidobacteriota</taxon>
        <taxon>Terriglobia</taxon>
        <taxon>Terriglobales</taxon>
        <taxon>Acidobacteriaceae</taxon>
        <taxon>Tunturiibacter</taxon>
    </lineage>
</organism>
<gene>
    <name evidence="3" type="ORF">RBB81_21580</name>
</gene>
<dbReference type="GO" id="GO:0015074">
    <property type="term" value="P:DNA integration"/>
    <property type="evidence" value="ECO:0007669"/>
    <property type="project" value="InterPro"/>
</dbReference>
<reference evidence="3" key="1">
    <citation type="submission" date="2023-08" db="EMBL/GenBank/DDBJ databases">
        <authorList>
            <person name="Messyasz A."/>
            <person name="Mannisto M.K."/>
            <person name="Kerkhof L.J."/>
            <person name="Haggblom M."/>
        </authorList>
    </citation>
    <scope>NUCLEOTIDE SEQUENCE</scope>
    <source>
        <strain evidence="3">M8UP39</strain>
    </source>
</reference>
<feature type="domain" description="Tyr recombinase" evidence="2">
    <location>
        <begin position="98"/>
        <end position="299"/>
    </location>
</feature>
<dbReference type="PROSITE" id="PS51898">
    <property type="entry name" value="TYR_RECOMBINASE"/>
    <property type="match status" value="1"/>
</dbReference>
<protein>
    <submittedName>
        <fullName evidence="3">Tyrosine-type recombinase/integrase</fullName>
    </submittedName>
</protein>
<dbReference type="InterPro" id="IPR050090">
    <property type="entry name" value="Tyrosine_recombinase_XerCD"/>
</dbReference>
<dbReference type="SUPFAM" id="SSF56349">
    <property type="entry name" value="DNA breaking-rejoining enzymes"/>
    <property type="match status" value="1"/>
</dbReference>
<evidence type="ECO:0000259" key="2">
    <source>
        <dbReference type="PROSITE" id="PS51898"/>
    </source>
</evidence>
<dbReference type="RefSeq" id="WP_353072134.1">
    <property type="nucleotide sequence ID" value="NZ_CP132938.1"/>
</dbReference>
<dbReference type="Pfam" id="PF00589">
    <property type="entry name" value="Phage_integrase"/>
    <property type="match status" value="1"/>
</dbReference>
<keyword evidence="1" id="KW-0233">DNA recombination</keyword>
<dbReference type="GO" id="GO:0006310">
    <property type="term" value="P:DNA recombination"/>
    <property type="evidence" value="ECO:0007669"/>
    <property type="project" value="UniProtKB-KW"/>
</dbReference>
<dbReference type="PANTHER" id="PTHR30349">
    <property type="entry name" value="PHAGE INTEGRASE-RELATED"/>
    <property type="match status" value="1"/>
</dbReference>
<evidence type="ECO:0000256" key="1">
    <source>
        <dbReference type="ARBA" id="ARBA00023172"/>
    </source>
</evidence>
<dbReference type="InterPro" id="IPR013762">
    <property type="entry name" value="Integrase-like_cat_sf"/>
</dbReference>